<dbReference type="OrthoDB" id="426177at2759"/>
<keyword evidence="1" id="KW-0472">Membrane</keyword>
<dbReference type="EMBL" id="CAMXCT020001120">
    <property type="protein sequence ID" value="CAL1140334.1"/>
    <property type="molecule type" value="Genomic_DNA"/>
</dbReference>
<organism evidence="2">
    <name type="scientific">Cladocopium goreaui</name>
    <dbReference type="NCBI Taxonomy" id="2562237"/>
    <lineage>
        <taxon>Eukaryota</taxon>
        <taxon>Sar</taxon>
        <taxon>Alveolata</taxon>
        <taxon>Dinophyceae</taxon>
        <taxon>Suessiales</taxon>
        <taxon>Symbiodiniaceae</taxon>
        <taxon>Cladocopium</taxon>
    </lineage>
</organism>
<evidence type="ECO:0000313" key="3">
    <source>
        <dbReference type="EMBL" id="CAL1140334.1"/>
    </source>
</evidence>
<dbReference type="AlphaFoldDB" id="A0A9P1FRL3"/>
<keyword evidence="1" id="KW-1133">Transmembrane helix</keyword>
<evidence type="ECO:0000313" key="4">
    <source>
        <dbReference type="EMBL" id="CAL4774271.1"/>
    </source>
</evidence>
<evidence type="ECO:0000313" key="2">
    <source>
        <dbReference type="EMBL" id="CAI3986959.1"/>
    </source>
</evidence>
<feature type="transmembrane region" description="Helical" evidence="1">
    <location>
        <begin position="20"/>
        <end position="42"/>
    </location>
</feature>
<reference evidence="2" key="1">
    <citation type="submission" date="2022-10" db="EMBL/GenBank/DDBJ databases">
        <authorList>
            <person name="Chen Y."/>
            <person name="Dougan E. K."/>
            <person name="Chan C."/>
            <person name="Rhodes N."/>
            <person name="Thang M."/>
        </authorList>
    </citation>
    <scope>NUCLEOTIDE SEQUENCE</scope>
</reference>
<evidence type="ECO:0000313" key="5">
    <source>
        <dbReference type="Proteomes" id="UP001152797"/>
    </source>
</evidence>
<sequence length="363" mass="41874">MEHLIRNMRKKKKGAGEPRLQNRPVTAFIGILVSLMWCWTPVQFHVLFEALVARIRETWLEPDFIETFCKIYCRKARVPQEQREQCGLEEYWMADWHCGVVGTHEPGFGSTQQTAELANRKLKNDLIRTTVPLTTHESVVARLVKVVKTWKRGLKESELRTDRPVTLMAPSMTLGQPSFPDGWLLGEFGRQERRPYTKAKTHFVTVGTILKKMRATQGRAKVCFDVYNHWIAMACGKPRAVPAGTAEKLVKHMKVKHAAECRRMLVTEGIIGDENKIFPKKVTELFTGTWCVINSTTFTCTCWRYRWRGRCVHSYAIQEWEGHRRWTPVPLPAADEVIDGEDSAAEEAPAEVDDLRRVRRRLE</sequence>
<proteinExistence type="predicted"/>
<evidence type="ECO:0000256" key="1">
    <source>
        <dbReference type="SAM" id="Phobius"/>
    </source>
</evidence>
<keyword evidence="1" id="KW-0812">Transmembrane</keyword>
<gene>
    <name evidence="2" type="ORF">C1SCF055_LOCUS14270</name>
</gene>
<accession>A0A9P1FRL3</accession>
<protein>
    <submittedName>
        <fullName evidence="4">GTP-binding protein TypA/BipA</fullName>
    </submittedName>
</protein>
<name>A0A9P1FRL3_9DINO</name>
<dbReference type="EMBL" id="CAMXCT030001120">
    <property type="protein sequence ID" value="CAL4774271.1"/>
    <property type="molecule type" value="Genomic_DNA"/>
</dbReference>
<dbReference type="EMBL" id="CAMXCT010001120">
    <property type="protein sequence ID" value="CAI3986959.1"/>
    <property type="molecule type" value="Genomic_DNA"/>
</dbReference>
<comment type="caution">
    <text evidence="2">The sequence shown here is derived from an EMBL/GenBank/DDBJ whole genome shotgun (WGS) entry which is preliminary data.</text>
</comment>
<reference evidence="3" key="2">
    <citation type="submission" date="2024-04" db="EMBL/GenBank/DDBJ databases">
        <authorList>
            <person name="Chen Y."/>
            <person name="Shah S."/>
            <person name="Dougan E. K."/>
            <person name="Thang M."/>
            <person name="Chan C."/>
        </authorList>
    </citation>
    <scope>NUCLEOTIDE SEQUENCE [LARGE SCALE GENOMIC DNA]</scope>
</reference>
<keyword evidence="5" id="KW-1185">Reference proteome</keyword>
<dbReference type="Proteomes" id="UP001152797">
    <property type="component" value="Unassembled WGS sequence"/>
</dbReference>